<dbReference type="RefSeq" id="WP_015589740.1">
    <property type="nucleotide sequence ID" value="NC_021169.1"/>
</dbReference>
<keyword evidence="6 10" id="KW-0653">Protein transport</keyword>
<evidence type="ECO:0000256" key="5">
    <source>
        <dbReference type="ARBA" id="ARBA00022692"/>
    </source>
</evidence>
<accession>N0BI66</accession>
<evidence type="ECO:0000313" key="16">
    <source>
        <dbReference type="Proteomes" id="UP000013307"/>
    </source>
</evidence>
<comment type="similarity">
    <text evidence="2 10 13">Belongs to the SecY/SEC61-alpha family.</text>
</comment>
<dbReference type="GO" id="GO:0005886">
    <property type="term" value="C:plasma membrane"/>
    <property type="evidence" value="ECO:0007669"/>
    <property type="project" value="UniProtKB-SubCell"/>
</dbReference>
<reference evidence="15 16" key="1">
    <citation type="journal article" date="2013" name="Genome Announc.">
        <title>Complete Genome Sequence of the Thermophilic and Facultatively Chemolithoautotrophic Sulfate Reducer Archaeoglobus sulfaticallidus Strain PM70-1T.</title>
        <authorList>
            <person name="Stokke R."/>
            <person name="Hocking W.P."/>
            <person name="Steinsbu B.O."/>
            <person name="Steen I.H."/>
        </authorList>
    </citation>
    <scope>NUCLEOTIDE SEQUENCE [LARGE SCALE GENOMIC DNA]</scope>
    <source>
        <strain evidence="15">PM70-1</strain>
    </source>
</reference>
<evidence type="ECO:0000256" key="4">
    <source>
        <dbReference type="ARBA" id="ARBA00022475"/>
    </source>
</evidence>
<dbReference type="InterPro" id="IPR019561">
    <property type="entry name" value="Translocon_Sec61/SecY_plug_dom"/>
</dbReference>
<dbReference type="InterPro" id="IPR026593">
    <property type="entry name" value="SecY"/>
</dbReference>
<feature type="transmembrane region" description="Helical" evidence="10">
    <location>
        <begin position="237"/>
        <end position="262"/>
    </location>
</feature>
<keyword evidence="8 10" id="KW-0811">Translocation</keyword>
<comment type="caution">
    <text evidence="10">Lacks conserved residue(s) required for the propagation of feature annotation.</text>
</comment>
<evidence type="ECO:0000256" key="2">
    <source>
        <dbReference type="ARBA" id="ARBA00005751"/>
    </source>
</evidence>
<evidence type="ECO:0000256" key="12">
    <source>
        <dbReference type="RuleBase" id="RU003484"/>
    </source>
</evidence>
<keyword evidence="5 10" id="KW-0812">Transmembrane</keyword>
<dbReference type="Pfam" id="PF00344">
    <property type="entry name" value="SecY"/>
    <property type="match status" value="1"/>
</dbReference>
<evidence type="ECO:0000256" key="7">
    <source>
        <dbReference type="ARBA" id="ARBA00022989"/>
    </source>
</evidence>
<dbReference type="PANTHER" id="PTHR10906">
    <property type="entry name" value="SECY/SEC61-ALPHA FAMILY MEMBER"/>
    <property type="match status" value="1"/>
</dbReference>
<dbReference type="PRINTS" id="PR00303">
    <property type="entry name" value="SECYTRNLCASE"/>
</dbReference>
<dbReference type="InterPro" id="IPR023201">
    <property type="entry name" value="SecY_dom_sf"/>
</dbReference>
<evidence type="ECO:0000256" key="1">
    <source>
        <dbReference type="ARBA" id="ARBA00004127"/>
    </source>
</evidence>
<dbReference type="HOGENOM" id="CLU_031763_3_0_2"/>
<gene>
    <name evidence="10" type="primary">secY</name>
    <name evidence="15" type="ORF">Asulf_00105</name>
</gene>
<dbReference type="Proteomes" id="UP000013307">
    <property type="component" value="Chromosome"/>
</dbReference>
<dbReference type="Gene3D" id="1.10.3370.10">
    <property type="entry name" value="SecY subunit domain"/>
    <property type="match status" value="1"/>
</dbReference>
<dbReference type="Pfam" id="PF10559">
    <property type="entry name" value="Plug_translocon"/>
    <property type="match status" value="1"/>
</dbReference>
<dbReference type="GO" id="GO:0006605">
    <property type="term" value="P:protein targeting"/>
    <property type="evidence" value="ECO:0007669"/>
    <property type="project" value="UniProtKB-UniRule"/>
</dbReference>
<protein>
    <recommendedName>
        <fullName evidence="10 11">Protein translocase subunit SecY</fullName>
    </recommendedName>
    <alternativeName>
        <fullName evidence="10">Protein transport protein SEC61 subunit alpha homolog</fullName>
    </alternativeName>
</protein>
<evidence type="ECO:0000259" key="14">
    <source>
        <dbReference type="Pfam" id="PF10559"/>
    </source>
</evidence>
<dbReference type="AlphaFoldDB" id="N0BI66"/>
<feature type="transmembrane region" description="Helical" evidence="10">
    <location>
        <begin position="32"/>
        <end position="54"/>
    </location>
</feature>
<dbReference type="NCBIfam" id="TIGR00967">
    <property type="entry name" value="3a0501s007"/>
    <property type="match status" value="1"/>
</dbReference>
<dbReference type="GO" id="GO:0065002">
    <property type="term" value="P:intracellular protein transmembrane transport"/>
    <property type="evidence" value="ECO:0007669"/>
    <property type="project" value="UniProtKB-UniRule"/>
</dbReference>
<comment type="subcellular location">
    <subcellularLocation>
        <location evidence="10">Cell membrane</location>
        <topology evidence="10">Multi-pass membrane protein</topology>
    </subcellularLocation>
    <subcellularLocation>
        <location evidence="1">Endomembrane system</location>
        <topology evidence="1">Multi-pass membrane protein</topology>
    </subcellularLocation>
    <subcellularLocation>
        <location evidence="12">Membrane</location>
        <topology evidence="12">Multi-pass membrane protein</topology>
    </subcellularLocation>
</comment>
<evidence type="ECO:0000256" key="3">
    <source>
        <dbReference type="ARBA" id="ARBA00022448"/>
    </source>
</evidence>
<dbReference type="NCBIfam" id="NF006341">
    <property type="entry name" value="PRK08568.1-5"/>
    <property type="match status" value="1"/>
</dbReference>
<comment type="subunit">
    <text evidence="10">Component of the Sec protein translocase complex. Heterotrimer consisting of alpha (SecY), beta (SecG) and gamma (SecE) subunits. The heterotrimers can form oligomers, although 1 heterotrimer is thought to be able to translocate proteins. Interacts with the ribosome. May interact with SecDF, and other proteins may be involved.</text>
</comment>
<dbReference type="GeneID" id="15391751"/>
<evidence type="ECO:0000256" key="8">
    <source>
        <dbReference type="ARBA" id="ARBA00023010"/>
    </source>
</evidence>
<dbReference type="GO" id="GO:0012505">
    <property type="term" value="C:endomembrane system"/>
    <property type="evidence" value="ECO:0007669"/>
    <property type="project" value="UniProtKB-SubCell"/>
</dbReference>
<evidence type="ECO:0000256" key="10">
    <source>
        <dbReference type="HAMAP-Rule" id="MF_01465"/>
    </source>
</evidence>
<feature type="transmembrane region" description="Helical" evidence="10">
    <location>
        <begin position="425"/>
        <end position="444"/>
    </location>
</feature>
<dbReference type="SUPFAM" id="SSF103491">
    <property type="entry name" value="Preprotein translocase SecY subunit"/>
    <property type="match status" value="1"/>
</dbReference>
<feature type="transmembrane region" description="Helical" evidence="10">
    <location>
        <begin position="153"/>
        <end position="172"/>
    </location>
</feature>
<evidence type="ECO:0000256" key="9">
    <source>
        <dbReference type="ARBA" id="ARBA00023136"/>
    </source>
</evidence>
<evidence type="ECO:0000256" key="11">
    <source>
        <dbReference type="RuleBase" id="RU000537"/>
    </source>
</evidence>
<dbReference type="KEGG" id="ast:Asulf_00105"/>
<feature type="transmembrane region" description="Helical" evidence="10">
    <location>
        <begin position="450"/>
        <end position="469"/>
    </location>
</feature>
<feature type="domain" description="Translocon Sec61/SecY plug" evidence="14">
    <location>
        <begin position="40"/>
        <end position="73"/>
    </location>
</feature>
<evidence type="ECO:0000256" key="6">
    <source>
        <dbReference type="ARBA" id="ARBA00022927"/>
    </source>
</evidence>
<organism evidence="15 16">
    <name type="scientific">Archaeoglobus sulfaticallidus PM70-1</name>
    <dbReference type="NCBI Taxonomy" id="387631"/>
    <lineage>
        <taxon>Archaea</taxon>
        <taxon>Methanobacteriati</taxon>
        <taxon>Methanobacteriota</taxon>
        <taxon>Archaeoglobi</taxon>
        <taxon>Archaeoglobales</taxon>
        <taxon>Archaeoglobaceae</taxon>
        <taxon>Archaeoglobus</taxon>
    </lineage>
</organism>
<sequence>MVEQVLRSLQPYFERIPSVERPKTHVPFKSKFSWTVGILILYFILSGIPVFGLSPDSIDIFEHYRAFFAGASGSILTLGIGPIVTASIILQLLVGAGIIKLDLTNPDDRATYQDFQRFLVFVMIAVEAIPQIVGGLLKPNLDIANALGVSPGVISFLIFLQLFIGGVLIVYMDEVVSKWGIGSGVSLFILAGISQSIIIGLFNWISPAGEMPPGIIPRWVWIAQNIPADQLLTLSGISYLLINGGILALITTIIIIFLVVFAEGTRVEIPLAHQMVRGARGRFPIKLVYTSVLPMIFVRALQANIVVMGMVLYNNGITFLGEYVGGTPINGLMYLLSPVRGPQNWIPSLVKQNPYFADLPDWFILLHLVIDATILIVGGILFAMFWAQTSGMDAKTVANQIARSGMQIPGFRKSPQILERFLNRYIPKVTILGGALIGLLTLIANMLGTIGNVSGTGLLLAVSIAYRLYEDLAKEQMTEMHPMLRRFLGEE</sequence>
<dbReference type="InterPro" id="IPR002208">
    <property type="entry name" value="SecY/SEC61-alpha"/>
</dbReference>
<proteinExistence type="inferred from homology"/>
<keyword evidence="16" id="KW-1185">Reference proteome</keyword>
<dbReference type="PROSITE" id="PS00755">
    <property type="entry name" value="SECY_1"/>
    <property type="match status" value="1"/>
</dbReference>
<keyword evidence="7 10" id="KW-1133">Transmembrane helix</keyword>
<dbReference type="PROSITE" id="PS00756">
    <property type="entry name" value="SECY_2"/>
    <property type="match status" value="1"/>
</dbReference>
<evidence type="ECO:0000313" key="15">
    <source>
        <dbReference type="EMBL" id="AGK60141.1"/>
    </source>
</evidence>
<keyword evidence="9 10" id="KW-0472">Membrane</keyword>
<dbReference type="STRING" id="387631.Asulf_00105"/>
<comment type="function">
    <text evidence="10 11">The central subunit of the protein translocation channel SecYEG. Consists of two halves formed by TMs 1-5 and 6-10. These two domains form a lateral gate at the front which open onto the bilayer between TMs 2 and 7, and are clamped together by SecE at the back. The channel is closed by both a pore ring composed of hydrophobic SecY resides and a short helix (helix 2A) on the extracellular side of the membrane which forms a plug. The plug probably moves laterally to allow the channel to open. The ring and the pore may move independently.</text>
</comment>
<name>N0BI66_9EURY</name>
<feature type="transmembrane region" description="Helical" evidence="10">
    <location>
        <begin position="66"/>
        <end position="94"/>
    </location>
</feature>
<evidence type="ECO:0000256" key="13">
    <source>
        <dbReference type="RuleBase" id="RU004349"/>
    </source>
</evidence>
<feature type="transmembrane region" description="Helical" evidence="10">
    <location>
        <begin position="115"/>
        <end position="133"/>
    </location>
</feature>
<dbReference type="HAMAP" id="MF_01465">
    <property type="entry name" value="SecY"/>
    <property type="match status" value="1"/>
</dbReference>
<dbReference type="eggNOG" id="arCOG04169">
    <property type="taxonomic scope" value="Archaea"/>
</dbReference>
<feature type="transmembrane region" description="Helical" evidence="10">
    <location>
        <begin position="184"/>
        <end position="205"/>
    </location>
</feature>
<dbReference type="InterPro" id="IPR030659">
    <property type="entry name" value="SecY_CS"/>
</dbReference>
<dbReference type="OrthoDB" id="371914at2157"/>
<feature type="transmembrane region" description="Helical" evidence="10">
    <location>
        <begin position="362"/>
        <end position="386"/>
    </location>
</feature>
<dbReference type="PIRSF" id="PIRSF004557">
    <property type="entry name" value="SecY"/>
    <property type="match status" value="1"/>
</dbReference>
<keyword evidence="4 10" id="KW-1003">Cell membrane</keyword>
<keyword evidence="3 10" id="KW-0813">Transport</keyword>
<dbReference type="EMBL" id="CP005290">
    <property type="protein sequence ID" value="AGK60141.1"/>
    <property type="molecule type" value="Genomic_DNA"/>
</dbReference>